<evidence type="ECO:0000256" key="17">
    <source>
        <dbReference type="SAM" id="Phobius"/>
    </source>
</evidence>
<dbReference type="GO" id="GO:0009986">
    <property type="term" value="C:cell surface"/>
    <property type="evidence" value="ECO:0007669"/>
    <property type="project" value="TreeGrafter"/>
</dbReference>
<dbReference type="GO" id="GO:0005576">
    <property type="term" value="C:extracellular region"/>
    <property type="evidence" value="ECO:0007669"/>
    <property type="project" value="TreeGrafter"/>
</dbReference>
<comment type="catalytic activity">
    <reaction evidence="12">
        <text>Successive hydrolysis of beta-D-glucose units from the non-reducing ends of (1-&gt;3)-beta-D-glucans, releasing alpha-glucose.</text>
        <dbReference type="EC" id="3.2.1.58"/>
    </reaction>
</comment>
<evidence type="ECO:0000256" key="6">
    <source>
        <dbReference type="ARBA" id="ARBA00022968"/>
    </source>
</evidence>
<feature type="region of interest" description="Disordered" evidence="16">
    <location>
        <begin position="188"/>
        <end position="215"/>
    </location>
</feature>
<dbReference type="GO" id="GO:0009251">
    <property type="term" value="P:glucan catabolic process"/>
    <property type="evidence" value="ECO:0007669"/>
    <property type="project" value="TreeGrafter"/>
</dbReference>
<proteinExistence type="inferred from homology"/>
<dbReference type="InterPro" id="IPR001547">
    <property type="entry name" value="Glyco_hydro_5"/>
</dbReference>
<comment type="similarity">
    <text evidence="2">Belongs to the glycosyl hydrolase 5 (cellulase A) family.</text>
</comment>
<keyword evidence="8 17" id="KW-0472">Membrane</keyword>
<evidence type="ECO:0000256" key="9">
    <source>
        <dbReference type="ARBA" id="ARBA00023180"/>
    </source>
</evidence>
<evidence type="ECO:0000313" key="20">
    <source>
        <dbReference type="Proteomes" id="UP001383192"/>
    </source>
</evidence>
<name>A0AAW0DDC7_9AGAR</name>
<comment type="caution">
    <text evidence="19">The sequence shown here is derived from an EMBL/GenBank/DDBJ whole genome shotgun (WGS) entry which is preliminary data.</text>
</comment>
<sequence>MAHQSRPSDNVSYDPLPLEHHDMPPSPGPGATFTHTPPQSYTPGNHTPDLPGDDLGLPAGAAQPRFLGHALYQESGHSARDSYASSHQDYASVGRNSEYSSSVYALNDSRDPQSLSYDGQYRDDPHGEQGVSMSPLGRSKYMEEKRATYASPKSKRKVIIIAIIVAAILLILAIAIPVYFAVVKPNSKNASADSSSNDSSSSGGNSGNGGKGTLAAVTGADGSDVTLEDGSKMQYTNSFGGYWYYDVNDPFNNGAQAQSWTPALNQTFNYGVTRIRGVNLGGWLTIEPLHTVHASCVSQIVESTLIPFFSAPALFEKYADFTPTPVDEYTLHTAIKSKTGSFDDLEDHYNTFITEKDFIEMAGAGINYVRLPLPYWAIEVRENEPFYPKAQWKYFLKAIGWARKYGIRINLDLHAVPGSQNGWNHSGKLGDMNWLVGPMGLANAQRTLDYIRILAEFISQPQYRDVVTMFGIINEPRAVFAGNSQVMAFYAEAYKIVREITGIGEGAWISFHDAFLSRDDWSGFLRGGDRMILDSHPYIAFGGQSTEGWETRTGSPCGWGGDVNKSMAAFGMTSAGEFSNAINDCGLWVNGVGQGIRYEGTFVADSSFQRVGDCSQWTDWTKFDANTKKGLKDFALASMDGLQNYFFWTWKIGNSTESGKVESPAWSYQLGLENDWMPKDPREADGFCSNTAPFTGAIETGGANADTGAYPWPPATISGGGAATAVPTYTPTGAVPTLTGGTLTYSGLKATKTVDPGNGWADSGDQAGMMVPVAGCNYLDPWVGSNAAVPNPLCGGSKRELEAREPQITPAPPM</sequence>
<evidence type="ECO:0000256" key="10">
    <source>
        <dbReference type="ARBA" id="ARBA00023295"/>
    </source>
</evidence>
<evidence type="ECO:0000256" key="12">
    <source>
        <dbReference type="ARBA" id="ARBA00036824"/>
    </source>
</evidence>
<feature type="compositionally biased region" description="Polar residues" evidence="16">
    <location>
        <begin position="1"/>
        <end position="11"/>
    </location>
</feature>
<evidence type="ECO:0000256" key="15">
    <source>
        <dbReference type="ARBA" id="ARBA00041260"/>
    </source>
</evidence>
<keyword evidence="3" id="KW-1003">Cell membrane</keyword>
<dbReference type="Proteomes" id="UP001383192">
    <property type="component" value="Unassembled WGS sequence"/>
</dbReference>
<evidence type="ECO:0000256" key="5">
    <source>
        <dbReference type="ARBA" id="ARBA00022801"/>
    </source>
</evidence>
<dbReference type="InterPro" id="IPR050386">
    <property type="entry name" value="Glycosyl_hydrolase_5"/>
</dbReference>
<feature type="transmembrane region" description="Helical" evidence="17">
    <location>
        <begin position="158"/>
        <end position="182"/>
    </location>
</feature>
<evidence type="ECO:0000256" key="2">
    <source>
        <dbReference type="ARBA" id="ARBA00005641"/>
    </source>
</evidence>
<dbReference type="AlphaFoldDB" id="A0AAW0DDC7"/>
<dbReference type="GO" id="GO:0071555">
    <property type="term" value="P:cell wall organization"/>
    <property type="evidence" value="ECO:0007669"/>
    <property type="project" value="UniProtKB-KW"/>
</dbReference>
<comment type="function">
    <text evidence="13">Glucosidase involved in the degradation of cellulosic biomass. Active on lichenan.</text>
</comment>
<dbReference type="InterPro" id="IPR017853">
    <property type="entry name" value="GH"/>
</dbReference>
<evidence type="ECO:0000256" key="14">
    <source>
        <dbReference type="ARBA" id="ARBA00038929"/>
    </source>
</evidence>
<evidence type="ECO:0000256" key="4">
    <source>
        <dbReference type="ARBA" id="ARBA00022692"/>
    </source>
</evidence>
<comment type="subcellular location">
    <subcellularLocation>
        <location evidence="1">Cell membrane</location>
        <topology evidence="1">Single-pass type II membrane protein</topology>
    </subcellularLocation>
</comment>
<evidence type="ECO:0000256" key="16">
    <source>
        <dbReference type="SAM" id="MobiDB-lite"/>
    </source>
</evidence>
<keyword evidence="9" id="KW-0325">Glycoprotein</keyword>
<reference evidence="19 20" key="1">
    <citation type="submission" date="2024-01" db="EMBL/GenBank/DDBJ databases">
        <title>A draft genome for a cacao thread blight-causing isolate of Paramarasmius palmivorus.</title>
        <authorList>
            <person name="Baruah I.K."/>
            <person name="Bukari Y."/>
            <person name="Amoako-Attah I."/>
            <person name="Meinhardt L.W."/>
            <person name="Bailey B.A."/>
            <person name="Cohen S.P."/>
        </authorList>
    </citation>
    <scope>NUCLEOTIDE SEQUENCE [LARGE SCALE GENOMIC DNA]</scope>
    <source>
        <strain evidence="19 20">GH-12</strain>
    </source>
</reference>
<organism evidence="19 20">
    <name type="scientific">Paramarasmius palmivorus</name>
    <dbReference type="NCBI Taxonomy" id="297713"/>
    <lineage>
        <taxon>Eukaryota</taxon>
        <taxon>Fungi</taxon>
        <taxon>Dikarya</taxon>
        <taxon>Basidiomycota</taxon>
        <taxon>Agaricomycotina</taxon>
        <taxon>Agaricomycetes</taxon>
        <taxon>Agaricomycetidae</taxon>
        <taxon>Agaricales</taxon>
        <taxon>Marasmiineae</taxon>
        <taxon>Marasmiaceae</taxon>
        <taxon>Paramarasmius</taxon>
    </lineage>
</organism>
<keyword evidence="7 17" id="KW-1133">Transmembrane helix</keyword>
<evidence type="ECO:0000256" key="11">
    <source>
        <dbReference type="ARBA" id="ARBA00023316"/>
    </source>
</evidence>
<evidence type="ECO:0000256" key="3">
    <source>
        <dbReference type="ARBA" id="ARBA00022475"/>
    </source>
</evidence>
<evidence type="ECO:0000256" key="7">
    <source>
        <dbReference type="ARBA" id="ARBA00022989"/>
    </source>
</evidence>
<dbReference type="Gene3D" id="3.20.20.80">
    <property type="entry name" value="Glycosidases"/>
    <property type="match status" value="1"/>
</dbReference>
<evidence type="ECO:0000313" key="19">
    <source>
        <dbReference type="EMBL" id="KAK7049322.1"/>
    </source>
</evidence>
<keyword evidence="5" id="KW-0378">Hydrolase</keyword>
<gene>
    <name evidence="19" type="ORF">VNI00_005923</name>
</gene>
<dbReference type="GO" id="GO:0004338">
    <property type="term" value="F:glucan exo-1,3-beta-glucosidase activity"/>
    <property type="evidence" value="ECO:0007669"/>
    <property type="project" value="UniProtKB-EC"/>
</dbReference>
<evidence type="ECO:0000259" key="18">
    <source>
        <dbReference type="Pfam" id="PF00150"/>
    </source>
</evidence>
<dbReference type="EMBL" id="JAYKXP010000017">
    <property type="protein sequence ID" value="KAK7049322.1"/>
    <property type="molecule type" value="Genomic_DNA"/>
</dbReference>
<accession>A0AAW0DDC7</accession>
<keyword evidence="11" id="KW-0961">Cell wall biogenesis/degradation</keyword>
<evidence type="ECO:0000256" key="1">
    <source>
        <dbReference type="ARBA" id="ARBA00004401"/>
    </source>
</evidence>
<dbReference type="GO" id="GO:0005886">
    <property type="term" value="C:plasma membrane"/>
    <property type="evidence" value="ECO:0007669"/>
    <property type="project" value="UniProtKB-SubCell"/>
</dbReference>
<dbReference type="EC" id="3.2.1.58" evidence="14"/>
<protein>
    <recommendedName>
        <fullName evidence="14">glucan 1,3-beta-glucosidase</fullName>
        <ecNumber evidence="14">3.2.1.58</ecNumber>
    </recommendedName>
    <alternativeName>
        <fullName evidence="15">Exo-1,3-beta-glucanase D</fullName>
    </alternativeName>
</protein>
<keyword evidence="4 17" id="KW-0812">Transmembrane</keyword>
<dbReference type="SUPFAM" id="SSF51445">
    <property type="entry name" value="(Trans)glycosidases"/>
    <property type="match status" value="1"/>
</dbReference>
<dbReference type="PANTHER" id="PTHR31297">
    <property type="entry name" value="GLUCAN ENDO-1,6-BETA-GLUCOSIDASE B"/>
    <property type="match status" value="1"/>
</dbReference>
<keyword evidence="10" id="KW-0326">Glycosidase</keyword>
<evidence type="ECO:0000256" key="13">
    <source>
        <dbReference type="ARBA" id="ARBA00037126"/>
    </source>
</evidence>
<dbReference type="PANTHER" id="PTHR31297:SF34">
    <property type="entry name" value="GLUCAN 1,3-BETA-GLUCOSIDASE 2"/>
    <property type="match status" value="1"/>
</dbReference>
<feature type="domain" description="Glycoside hydrolase family 5" evidence="18">
    <location>
        <begin position="345"/>
        <end position="501"/>
    </location>
</feature>
<keyword evidence="20" id="KW-1185">Reference proteome</keyword>
<evidence type="ECO:0000256" key="8">
    <source>
        <dbReference type="ARBA" id="ARBA00023136"/>
    </source>
</evidence>
<keyword evidence="6" id="KW-0735">Signal-anchor</keyword>
<dbReference type="Pfam" id="PF00150">
    <property type="entry name" value="Cellulase"/>
    <property type="match status" value="1"/>
</dbReference>
<feature type="compositionally biased region" description="Polar residues" evidence="16">
    <location>
        <begin position="33"/>
        <end position="45"/>
    </location>
</feature>
<feature type="region of interest" description="Disordered" evidence="16">
    <location>
        <begin position="108"/>
        <end position="139"/>
    </location>
</feature>
<feature type="compositionally biased region" description="Low complexity" evidence="16">
    <location>
        <begin position="188"/>
        <end position="203"/>
    </location>
</feature>
<feature type="region of interest" description="Disordered" evidence="16">
    <location>
        <begin position="1"/>
        <end position="61"/>
    </location>
</feature>